<reference evidence="4 5" key="1">
    <citation type="journal article" date="2004" name="Science">
        <title>The Ashbya gossypii genome as a tool for mapping the ancient Saccharomyces cerevisiae genome.</title>
        <authorList>
            <person name="Dietrich F.S."/>
            <person name="Voegeli S."/>
            <person name="Brachat S."/>
            <person name="Lerch A."/>
            <person name="Gates K."/>
            <person name="Steiner S."/>
            <person name="Mohr C."/>
            <person name="Pohlmann R."/>
            <person name="Luedi P."/>
            <person name="Choi S."/>
            <person name="Wing R.A."/>
            <person name="Flavier A."/>
            <person name="Gaffney T.D."/>
            <person name="Philippsen P."/>
        </authorList>
    </citation>
    <scope>NUCLEOTIDE SEQUENCE [LARGE SCALE GENOMIC DNA]</scope>
    <source>
        <strain evidence="5">ATCC 10895 / CBS 109.51 / FGSC 9923 / NRRL Y-1056</strain>
    </source>
</reference>
<dbReference type="AlphaFoldDB" id="Q75AC1"/>
<dbReference type="OrthoDB" id="29646at2759"/>
<dbReference type="Gene3D" id="1.10.287.370">
    <property type="match status" value="1"/>
</dbReference>
<gene>
    <name evidence="4" type="ORF">AGOS_ADL004W</name>
</gene>
<evidence type="ECO:0000313" key="5">
    <source>
        <dbReference type="Proteomes" id="UP000000591"/>
    </source>
</evidence>
<dbReference type="OMA" id="CFKMIGG"/>
<reference evidence="5" key="2">
    <citation type="journal article" date="2013" name="G3 (Bethesda)">
        <title>Genomes of Ashbya fungi isolated from insects reveal four mating-type loci, numerous translocations, lack of transposons, and distinct gene duplications.</title>
        <authorList>
            <person name="Dietrich F.S."/>
            <person name="Voegeli S."/>
            <person name="Kuo S."/>
            <person name="Philippsen P."/>
        </authorList>
    </citation>
    <scope>GENOME REANNOTATION</scope>
    <source>
        <strain evidence="5">ATCC 10895 / CBS 109.51 / FGSC 9923 / NRRL Y-1056</strain>
    </source>
</reference>
<evidence type="ECO:0000256" key="2">
    <source>
        <dbReference type="ARBA" id="ARBA00023186"/>
    </source>
</evidence>
<dbReference type="GO" id="GO:0044183">
    <property type="term" value="F:protein folding chaperone"/>
    <property type="evidence" value="ECO:0000318"/>
    <property type="project" value="GO_Central"/>
</dbReference>
<proteinExistence type="inferred from homology"/>
<feature type="coiled-coil region" evidence="3">
    <location>
        <begin position="78"/>
        <end position="105"/>
    </location>
</feature>
<dbReference type="GO" id="GO:0007021">
    <property type="term" value="P:tubulin complex assembly"/>
    <property type="evidence" value="ECO:0007669"/>
    <property type="project" value="EnsemblFungi"/>
</dbReference>
<accession>Q75AC1</accession>
<protein>
    <submittedName>
        <fullName evidence="4">ADL004Wp</fullName>
    </submittedName>
</protein>
<dbReference type="GO" id="GO:0006457">
    <property type="term" value="P:protein folding"/>
    <property type="evidence" value="ECO:0000318"/>
    <property type="project" value="GO_Central"/>
</dbReference>
<keyword evidence="3" id="KW-0175">Coiled coil</keyword>
<dbReference type="GO" id="GO:0051082">
    <property type="term" value="F:unfolded protein binding"/>
    <property type="evidence" value="ECO:0007669"/>
    <property type="project" value="InterPro"/>
</dbReference>
<organism evidence="4 5">
    <name type="scientific">Eremothecium gossypii (strain ATCC 10895 / CBS 109.51 / FGSC 9923 / NRRL Y-1056)</name>
    <name type="common">Yeast</name>
    <name type="synonym">Ashbya gossypii</name>
    <dbReference type="NCBI Taxonomy" id="284811"/>
    <lineage>
        <taxon>Eukaryota</taxon>
        <taxon>Fungi</taxon>
        <taxon>Dikarya</taxon>
        <taxon>Ascomycota</taxon>
        <taxon>Saccharomycotina</taxon>
        <taxon>Saccharomycetes</taxon>
        <taxon>Saccharomycetales</taxon>
        <taxon>Saccharomycetaceae</taxon>
        <taxon>Eremothecium</taxon>
    </lineage>
</organism>
<dbReference type="InParanoid" id="Q75AC1"/>
<dbReference type="GO" id="GO:0015631">
    <property type="term" value="F:tubulin binding"/>
    <property type="evidence" value="ECO:0007669"/>
    <property type="project" value="EnsemblFungi"/>
</dbReference>
<evidence type="ECO:0000313" key="4">
    <source>
        <dbReference type="EMBL" id="AAS51917.2"/>
    </source>
</evidence>
<dbReference type="CDD" id="cd23163">
    <property type="entry name" value="Prefoldin_2"/>
    <property type="match status" value="1"/>
</dbReference>
<keyword evidence="5" id="KW-1185">Reference proteome</keyword>
<dbReference type="EMBL" id="AE016817">
    <property type="protein sequence ID" value="AAS51917.2"/>
    <property type="molecule type" value="Genomic_DNA"/>
</dbReference>
<dbReference type="SUPFAM" id="SSF46579">
    <property type="entry name" value="Prefoldin"/>
    <property type="match status" value="1"/>
</dbReference>
<feature type="coiled-coil region" evidence="3">
    <location>
        <begin position="7"/>
        <end position="41"/>
    </location>
</feature>
<dbReference type="InterPro" id="IPR009053">
    <property type="entry name" value="Prefoldin"/>
</dbReference>
<dbReference type="RefSeq" id="NP_984093.2">
    <property type="nucleotide sequence ID" value="NM_209446.2"/>
</dbReference>
<comment type="similarity">
    <text evidence="1">Belongs to the prefoldin subunit beta family.</text>
</comment>
<dbReference type="InterPro" id="IPR002777">
    <property type="entry name" value="PFD_beta-like"/>
</dbReference>
<dbReference type="KEGG" id="ago:AGOS_ADL004W"/>
<keyword evidence="2" id="KW-0143">Chaperone</keyword>
<dbReference type="STRING" id="284811.Q75AC1"/>
<dbReference type="GeneID" id="4620241"/>
<evidence type="ECO:0000256" key="3">
    <source>
        <dbReference type="SAM" id="Coils"/>
    </source>
</evidence>
<dbReference type="FunCoup" id="Q75AC1">
    <property type="interactions" value="799"/>
</dbReference>
<sequence length="113" mass="12937">MSAEQRSNVLQLKYNEYKQTLEELQTKIIELGNDKEEHEVVLTTLNGVDKARKCYRMVGGALVETDVQTTIPILQTKKENLSSTISALKGELVKVAEEFEKWKKDNKIQVLKQ</sequence>
<dbReference type="PANTHER" id="PTHR13303">
    <property type="entry name" value="PREFOLDIN SUBUNIT 2"/>
    <property type="match status" value="1"/>
</dbReference>
<dbReference type="GO" id="GO:0005737">
    <property type="term" value="C:cytoplasm"/>
    <property type="evidence" value="ECO:0000318"/>
    <property type="project" value="GO_Central"/>
</dbReference>
<dbReference type="eggNOG" id="KOG4098">
    <property type="taxonomic scope" value="Eukaryota"/>
</dbReference>
<dbReference type="Pfam" id="PF01920">
    <property type="entry name" value="Prefoldin_2"/>
    <property type="match status" value="1"/>
</dbReference>
<dbReference type="GO" id="GO:0016272">
    <property type="term" value="C:prefoldin complex"/>
    <property type="evidence" value="ECO:0007669"/>
    <property type="project" value="EnsemblFungi"/>
</dbReference>
<evidence type="ECO:0000256" key="1">
    <source>
        <dbReference type="ARBA" id="ARBA00008045"/>
    </source>
</evidence>
<dbReference type="InterPro" id="IPR027235">
    <property type="entry name" value="PFD2"/>
</dbReference>
<name>Q75AC1_EREGS</name>
<dbReference type="Proteomes" id="UP000000591">
    <property type="component" value="Chromosome IV"/>
</dbReference>
<dbReference type="HOGENOM" id="CLU_113004_1_1_1"/>